<dbReference type="EMBL" id="MLYV02000514">
    <property type="protein sequence ID" value="PSR87378.1"/>
    <property type="molecule type" value="Genomic_DNA"/>
</dbReference>
<organism evidence="2 3">
    <name type="scientific">Hermanssonia centrifuga</name>
    <dbReference type="NCBI Taxonomy" id="98765"/>
    <lineage>
        <taxon>Eukaryota</taxon>
        <taxon>Fungi</taxon>
        <taxon>Dikarya</taxon>
        <taxon>Basidiomycota</taxon>
        <taxon>Agaricomycotina</taxon>
        <taxon>Agaricomycetes</taxon>
        <taxon>Polyporales</taxon>
        <taxon>Meruliaceae</taxon>
        <taxon>Hermanssonia</taxon>
    </lineage>
</organism>
<accession>A0A2R6P8T7</accession>
<gene>
    <name evidence="2" type="ORF">PHLCEN_2v5195</name>
</gene>
<proteinExistence type="predicted"/>
<reference evidence="2 3" key="1">
    <citation type="submission" date="2018-02" db="EMBL/GenBank/DDBJ databases">
        <title>Genome sequence of the basidiomycete white-rot fungus Phlebia centrifuga.</title>
        <authorList>
            <person name="Granchi Z."/>
            <person name="Peng M."/>
            <person name="de Vries R.P."/>
            <person name="Hilden K."/>
            <person name="Makela M.R."/>
            <person name="Grigoriev I."/>
            <person name="Riley R."/>
        </authorList>
    </citation>
    <scope>NUCLEOTIDE SEQUENCE [LARGE SCALE GENOMIC DNA]</scope>
    <source>
        <strain evidence="2 3">FBCC195</strain>
    </source>
</reference>
<comment type="caution">
    <text evidence="2">The sequence shown here is derived from an EMBL/GenBank/DDBJ whole genome shotgun (WGS) entry which is preliminary data.</text>
</comment>
<protein>
    <submittedName>
        <fullName evidence="2">Uncharacterized protein</fullName>
    </submittedName>
</protein>
<sequence>MRNNDASSHQSAGASPSNTPHKQRSIPVSEQPRLLLRWNSLELLSFWACLSCLWADKIGSKGAPQ</sequence>
<dbReference type="AlphaFoldDB" id="A0A2R6P8T7"/>
<dbReference type="Proteomes" id="UP000186601">
    <property type="component" value="Unassembled WGS sequence"/>
</dbReference>
<feature type="compositionally biased region" description="Polar residues" evidence="1">
    <location>
        <begin position="1"/>
        <end position="20"/>
    </location>
</feature>
<evidence type="ECO:0000313" key="3">
    <source>
        <dbReference type="Proteomes" id="UP000186601"/>
    </source>
</evidence>
<name>A0A2R6P8T7_9APHY</name>
<keyword evidence="3" id="KW-1185">Reference proteome</keyword>
<evidence type="ECO:0000256" key="1">
    <source>
        <dbReference type="SAM" id="MobiDB-lite"/>
    </source>
</evidence>
<feature type="region of interest" description="Disordered" evidence="1">
    <location>
        <begin position="1"/>
        <end position="28"/>
    </location>
</feature>
<evidence type="ECO:0000313" key="2">
    <source>
        <dbReference type="EMBL" id="PSR87378.1"/>
    </source>
</evidence>